<organism evidence="3">
    <name type="scientific">Coralloluteibacterium stylophorae</name>
    <dbReference type="NCBI Taxonomy" id="1776034"/>
    <lineage>
        <taxon>Bacteria</taxon>
        <taxon>Pseudomonadati</taxon>
        <taxon>Pseudomonadota</taxon>
        <taxon>Gammaproteobacteria</taxon>
        <taxon>Lysobacterales</taxon>
        <taxon>Lysobacteraceae</taxon>
        <taxon>Coralloluteibacterium</taxon>
    </lineage>
</organism>
<name>A0A8J7VT89_9GAMM</name>
<dbReference type="AlphaFoldDB" id="A0A8J7VT89"/>
<dbReference type="InterPro" id="IPR011043">
    <property type="entry name" value="Gal_Oxase/kelch_b-propeller"/>
</dbReference>
<feature type="signal peptide" evidence="1">
    <location>
        <begin position="1"/>
        <end position="21"/>
    </location>
</feature>
<evidence type="ECO:0000256" key="1">
    <source>
        <dbReference type="SAM" id="SignalP"/>
    </source>
</evidence>
<dbReference type="SUPFAM" id="SSF50965">
    <property type="entry name" value="Galactose oxidase, central domain"/>
    <property type="match status" value="1"/>
</dbReference>
<evidence type="ECO:0000313" key="5">
    <source>
        <dbReference type="Proteomes" id="UP000675747"/>
    </source>
</evidence>
<keyword evidence="1" id="KW-0732">Signal</keyword>
<dbReference type="Pfam" id="PF04151">
    <property type="entry name" value="PPC"/>
    <property type="match status" value="1"/>
</dbReference>
<comment type="caution">
    <text evidence="3">The sequence shown here is derived from an EMBL/GenBank/DDBJ whole genome shotgun (WGS) entry which is preliminary data.</text>
</comment>
<dbReference type="InterPro" id="IPR007280">
    <property type="entry name" value="Peptidase_C_arc/bac"/>
</dbReference>
<protein>
    <submittedName>
        <fullName evidence="3">Pre-peptidase C-terminal domain-containing protein</fullName>
    </submittedName>
</protein>
<evidence type="ECO:0000259" key="2">
    <source>
        <dbReference type="Pfam" id="PF04151"/>
    </source>
</evidence>
<sequence>MRTSRLCAAIALGLVAGTLHAASLHPIEVGNGYVTGLTKKGRIASVTQPTGSGNAPSFRWDAERGLQPMDGFGDATAGNWAQPIAGSVVDAEGFQVAALHYSNSELVGGPVVIGAYPGSQPLDGLRSLAYGVSANGVAVGLAFDETGNAIAFRWTAEEGMERLAVNRPDAYSRANAVSGDGRVIVGWNDQDDGYRSGVVWIDGVPLDLTTADGQPVGEAQAVNHDGSVVVGGGYPGPDGGEAWRWTAETGVQPLGMIPVAGWLDSATAFGVSDDGDVVAGATGFGFDREAFVWTPDDGMQLISQYAAQEGLPLPADTRLAIAVVSADGRTFGGNGVIEGVNQAYVLDLNDDTPRDVFFEAQGTVAYNDLATGPFAGATVGAPVRLTFTLSPSGTTIEPAQASAYPIRMDTAGFIVGDAVETLPSAPPAEVVIANDYPKSDGIHLFATPTASGQTLEFEAFNPGGDLFDSDDVDRIDRTFGPEHFEAVDWNVLDGDGVLSVQLVSVSLFDDSAEPLPGIPLENGALVRELGGAAGTTLLYRIEVPEGARNLRFLTAAGSGDVTLYARLDAPADAVEYDLVSGRRPGNNETIRITNPAAGVWYVAVVGETPFARTTLRASYTP</sequence>
<feature type="domain" description="Peptidase C-terminal archaeal/bacterial" evidence="2">
    <location>
        <begin position="536"/>
        <end position="605"/>
    </location>
</feature>
<reference evidence="4 5" key="1">
    <citation type="journal article" date="2021" name="Microbiol. Resour. Announc.">
        <title>Draft Genome Sequence of Coralloluteibacterium stylophorae LMG 29479T.</title>
        <authorList>
            <person name="Karlyshev A.V."/>
            <person name="Kudryashova E.B."/>
            <person name="Ariskina E.V."/>
            <person name="Conroy A.P."/>
            <person name="Abidueva E.Y."/>
        </authorList>
    </citation>
    <scope>NUCLEOTIDE SEQUENCE [LARGE SCALE GENOMIC DNA]</scope>
    <source>
        <strain evidence="4 5">LMG 29479</strain>
    </source>
</reference>
<gene>
    <name evidence="4" type="ORF">KB893_006810</name>
    <name evidence="3" type="ORF">KB893_08165</name>
</gene>
<feature type="chain" id="PRO_5042774194" evidence="1">
    <location>
        <begin position="22"/>
        <end position="621"/>
    </location>
</feature>
<keyword evidence="5" id="KW-1185">Reference proteome</keyword>
<proteinExistence type="predicted"/>
<dbReference type="Gene3D" id="2.60.120.380">
    <property type="match status" value="1"/>
</dbReference>
<evidence type="ECO:0000313" key="4">
    <source>
        <dbReference type="EMBL" id="MBS7456842.1"/>
    </source>
</evidence>
<accession>A0A8J7VT89</accession>
<reference evidence="3" key="2">
    <citation type="submission" date="2021-04" db="EMBL/GenBank/DDBJ databases">
        <authorList>
            <person name="Karlyshev A.V."/>
        </authorList>
    </citation>
    <scope>NUCLEOTIDE SEQUENCE</scope>
    <source>
        <strain evidence="3">LMG 29479</strain>
    </source>
</reference>
<dbReference type="EMBL" id="JAGQFT020000004">
    <property type="protein sequence ID" value="MBS7456842.1"/>
    <property type="molecule type" value="Genomic_DNA"/>
</dbReference>
<dbReference type="EMBL" id="JAGQFT010000055">
    <property type="protein sequence ID" value="MBR0562487.1"/>
    <property type="molecule type" value="Genomic_DNA"/>
</dbReference>
<dbReference type="RefSeq" id="WP_211926429.1">
    <property type="nucleotide sequence ID" value="NZ_JAGQFT020000004.1"/>
</dbReference>
<evidence type="ECO:0000313" key="3">
    <source>
        <dbReference type="EMBL" id="MBR0562487.1"/>
    </source>
</evidence>
<dbReference type="Proteomes" id="UP000675747">
    <property type="component" value="Unassembled WGS sequence"/>
</dbReference>